<dbReference type="GO" id="GO:0015191">
    <property type="term" value="F:L-methionine transmembrane transporter activity"/>
    <property type="evidence" value="ECO:0007669"/>
    <property type="project" value="EnsemblFungi"/>
</dbReference>
<feature type="transmembrane region" description="Helical" evidence="5">
    <location>
        <begin position="41"/>
        <end position="60"/>
    </location>
</feature>
<dbReference type="InterPro" id="IPR002293">
    <property type="entry name" value="AA/rel_permease1"/>
</dbReference>
<dbReference type="RefSeq" id="XP_020076331.1">
    <property type="nucleotide sequence ID" value="XM_020221384.1"/>
</dbReference>
<dbReference type="Proteomes" id="UP000095085">
    <property type="component" value="Unassembled WGS sequence"/>
</dbReference>
<evidence type="ECO:0008006" key="8">
    <source>
        <dbReference type="Google" id="ProtNLM"/>
    </source>
</evidence>
<accession>A0A1E4RJ13</accession>
<dbReference type="OrthoDB" id="5982228at2759"/>
<feature type="transmembrane region" description="Helical" evidence="5">
    <location>
        <begin position="276"/>
        <end position="302"/>
    </location>
</feature>
<keyword evidence="3 5" id="KW-1133">Transmembrane helix</keyword>
<feature type="transmembrane region" description="Helical" evidence="5">
    <location>
        <begin position="6"/>
        <end position="29"/>
    </location>
</feature>
<keyword evidence="7" id="KW-1185">Reference proteome</keyword>
<dbReference type="AlphaFoldDB" id="A0A1E4RJ13"/>
<dbReference type="GeneID" id="30995933"/>
<dbReference type="GO" id="GO:0016020">
    <property type="term" value="C:membrane"/>
    <property type="evidence" value="ECO:0007669"/>
    <property type="project" value="UniProtKB-SubCell"/>
</dbReference>
<dbReference type="EMBL" id="KV454541">
    <property type="protein sequence ID" value="ODV67264.1"/>
    <property type="molecule type" value="Genomic_DNA"/>
</dbReference>
<evidence type="ECO:0000256" key="2">
    <source>
        <dbReference type="ARBA" id="ARBA00022692"/>
    </source>
</evidence>
<evidence type="ECO:0000313" key="6">
    <source>
        <dbReference type="EMBL" id="ODV67264.1"/>
    </source>
</evidence>
<evidence type="ECO:0000313" key="7">
    <source>
        <dbReference type="Proteomes" id="UP000095085"/>
    </source>
</evidence>
<feature type="transmembrane region" description="Helical" evidence="5">
    <location>
        <begin position="156"/>
        <end position="177"/>
    </location>
</feature>
<feature type="transmembrane region" description="Helical" evidence="5">
    <location>
        <begin position="205"/>
        <end position="225"/>
    </location>
</feature>
<gene>
    <name evidence="6" type="ORF">HYPBUDRAFT_153124</name>
</gene>
<dbReference type="PANTHER" id="PTHR11785">
    <property type="entry name" value="AMINO ACID TRANSPORTER"/>
    <property type="match status" value="1"/>
</dbReference>
<sequence>MLATVVFLVYSVMFGFTILNILVFGEYFLQAIGIEPTEYKTRITGLLFLYVTALIHGLSVTHGIRIQNFLGLLKLGLAVIMVMTGIYTSFFPYSITKLENHLHWNEFFHVKTSISTSKFSSAVIKATFAYAGWNSVHTVSNEIKDPVRTFKIAGPLSLIIVTITYVFTNIAYLVVILDDEIRSSGKLIGSLLFEKVFGYRFGKQFLTFAAASCAGGNVFVVLYTISRTSQEVFKEGYLPFSQVMASNWPLDAPMPSIILSCFLSTVVVLGSPGKDIYGYIVSLEGYPNQIFIGLATIGIFIIRRRYPHVKAPIRASYIGTVLVLLIITYLSVSPLATRQSPNPEGLENWPNFAIVAIMCMVACVSYWAIMFRIFPKIFGYELISEDFEQEDGLVVKKWIKVYR</sequence>
<comment type="subcellular location">
    <subcellularLocation>
        <location evidence="1">Membrane</location>
        <topology evidence="1">Multi-pass membrane protein</topology>
    </subcellularLocation>
</comment>
<feature type="transmembrane region" description="Helical" evidence="5">
    <location>
        <begin position="314"/>
        <end position="332"/>
    </location>
</feature>
<feature type="transmembrane region" description="Helical" evidence="5">
    <location>
        <begin position="72"/>
        <end position="93"/>
    </location>
</feature>
<evidence type="ECO:0000256" key="3">
    <source>
        <dbReference type="ARBA" id="ARBA00022989"/>
    </source>
</evidence>
<reference evidence="7" key="1">
    <citation type="submission" date="2016-05" db="EMBL/GenBank/DDBJ databases">
        <title>Comparative genomics of biotechnologically important yeasts.</title>
        <authorList>
            <consortium name="DOE Joint Genome Institute"/>
            <person name="Riley R."/>
            <person name="Haridas S."/>
            <person name="Wolfe K.H."/>
            <person name="Lopes M.R."/>
            <person name="Hittinger C.T."/>
            <person name="Goker M."/>
            <person name="Salamov A."/>
            <person name="Wisecaver J."/>
            <person name="Long T.M."/>
            <person name="Aerts A.L."/>
            <person name="Barry K."/>
            <person name="Choi C."/>
            <person name="Clum A."/>
            <person name="Coughlan A.Y."/>
            <person name="Deshpande S."/>
            <person name="Douglass A.P."/>
            <person name="Hanson S.J."/>
            <person name="Klenk H.-P."/>
            <person name="Labutti K."/>
            <person name="Lapidus A."/>
            <person name="Lindquist E."/>
            <person name="Lipzen A."/>
            <person name="Meier-Kolthoff J.P."/>
            <person name="Ohm R.A."/>
            <person name="Otillar R.P."/>
            <person name="Pangilinan J."/>
            <person name="Peng Y."/>
            <person name="Rokas A."/>
            <person name="Rosa C.A."/>
            <person name="Scheuner C."/>
            <person name="Sibirny A.A."/>
            <person name="Slot J.C."/>
            <person name="Stielow J.B."/>
            <person name="Sun H."/>
            <person name="Kurtzman C.P."/>
            <person name="Blackwell M."/>
            <person name="Grigoriev I.V."/>
            <person name="Jeffries T.W."/>
        </authorList>
    </citation>
    <scope>NUCLEOTIDE SEQUENCE [LARGE SCALE GENOMIC DNA]</scope>
    <source>
        <strain evidence="7">NRRL Y-1933</strain>
    </source>
</reference>
<dbReference type="PANTHER" id="PTHR11785:SF382">
    <property type="entry name" value="LOW-AFFINITY METHIONINE PERMEASE"/>
    <property type="match status" value="1"/>
</dbReference>
<dbReference type="Gene3D" id="1.20.1740.10">
    <property type="entry name" value="Amino acid/polyamine transporter I"/>
    <property type="match status" value="1"/>
</dbReference>
<feature type="transmembrane region" description="Helical" evidence="5">
    <location>
        <begin position="352"/>
        <end position="374"/>
    </location>
</feature>
<dbReference type="GO" id="GO:1903692">
    <property type="term" value="P:methionine import across plasma membrane"/>
    <property type="evidence" value="ECO:0007669"/>
    <property type="project" value="EnsemblFungi"/>
</dbReference>
<protein>
    <recommendedName>
        <fullName evidence="8">Amino acid transporter</fullName>
    </recommendedName>
</protein>
<proteinExistence type="predicted"/>
<organism evidence="6 7">
    <name type="scientific">Hyphopichia burtonii NRRL Y-1933</name>
    <dbReference type="NCBI Taxonomy" id="984485"/>
    <lineage>
        <taxon>Eukaryota</taxon>
        <taxon>Fungi</taxon>
        <taxon>Dikarya</taxon>
        <taxon>Ascomycota</taxon>
        <taxon>Saccharomycotina</taxon>
        <taxon>Pichiomycetes</taxon>
        <taxon>Debaryomycetaceae</taxon>
        <taxon>Hyphopichia</taxon>
    </lineage>
</organism>
<keyword evidence="4 5" id="KW-0472">Membrane</keyword>
<dbReference type="PIRSF" id="PIRSF006060">
    <property type="entry name" value="AA_transporter"/>
    <property type="match status" value="1"/>
</dbReference>
<evidence type="ECO:0000256" key="5">
    <source>
        <dbReference type="SAM" id="Phobius"/>
    </source>
</evidence>
<keyword evidence="2 5" id="KW-0812">Transmembrane</keyword>
<dbReference type="InterPro" id="IPR050598">
    <property type="entry name" value="AminoAcid_Transporter"/>
</dbReference>
<evidence type="ECO:0000256" key="4">
    <source>
        <dbReference type="ARBA" id="ARBA00023136"/>
    </source>
</evidence>
<dbReference type="Pfam" id="PF13520">
    <property type="entry name" value="AA_permease_2"/>
    <property type="match status" value="1"/>
</dbReference>
<name>A0A1E4RJ13_9ASCO</name>
<evidence type="ECO:0000256" key="1">
    <source>
        <dbReference type="ARBA" id="ARBA00004141"/>
    </source>
</evidence>
<dbReference type="STRING" id="984485.A0A1E4RJ13"/>